<evidence type="ECO:0000256" key="5">
    <source>
        <dbReference type="ARBA" id="ARBA00022763"/>
    </source>
</evidence>
<gene>
    <name evidence="12" type="primary">uup</name>
    <name evidence="14" type="ORF">METUNv1_02765</name>
</gene>
<proteinExistence type="inferred from homology"/>
<evidence type="ECO:0000256" key="4">
    <source>
        <dbReference type="ARBA" id="ARBA00022741"/>
    </source>
</evidence>
<dbReference type="PROSITE" id="PS50893">
    <property type="entry name" value="ABC_TRANSPORTER_2"/>
    <property type="match status" value="2"/>
</dbReference>
<keyword evidence="4 12" id="KW-0547">Nucleotide-binding</keyword>
<comment type="similarity">
    <text evidence="11 12">Belongs to the ABC transporter superfamily. ABCF family. Uup subfamily.</text>
</comment>
<dbReference type="OrthoDB" id="9762051at2"/>
<dbReference type="RefSeq" id="WP_008062685.1">
    <property type="nucleotide sequence ID" value="NZ_AFHG01000052.1"/>
</dbReference>
<keyword evidence="1" id="KW-0472">Membrane</keyword>
<dbReference type="InterPro" id="IPR037118">
    <property type="entry name" value="Val-tRNA_synth_C_sf"/>
</dbReference>
<dbReference type="GO" id="GO:0005737">
    <property type="term" value="C:cytoplasm"/>
    <property type="evidence" value="ECO:0007669"/>
    <property type="project" value="UniProtKB-SubCell"/>
</dbReference>
<keyword evidence="6 12" id="KW-0378">Hydrolase</keyword>
<evidence type="ECO:0000256" key="3">
    <source>
        <dbReference type="ARBA" id="ARBA00022737"/>
    </source>
</evidence>
<evidence type="ECO:0000313" key="14">
    <source>
        <dbReference type="EMBL" id="EGK71371.1"/>
    </source>
</evidence>
<dbReference type="Pfam" id="PF12848">
    <property type="entry name" value="ABC_tran_Xtn"/>
    <property type="match status" value="1"/>
</dbReference>
<dbReference type="CDD" id="cd03221">
    <property type="entry name" value="ABCF_EF-3"/>
    <property type="match status" value="2"/>
</dbReference>
<reference evidence="14 15" key="1">
    <citation type="journal article" date="2011" name="J. Bacteriol.">
        <title>Genome sequence of Methyloversatilis universalis FAM5T, a methylotrophic representative of the order Rhodocyclales.</title>
        <authorList>
            <person name="Kittichotirat W."/>
            <person name="Good N.M."/>
            <person name="Hall R."/>
            <person name="Bringel F."/>
            <person name="Lajus A."/>
            <person name="Medigue C."/>
            <person name="Smalley N.E."/>
            <person name="Beck D."/>
            <person name="Bumgarner R."/>
            <person name="Vuilleumier S."/>
            <person name="Kalyuzhnaya M.G."/>
        </authorList>
    </citation>
    <scope>NUCLEOTIDE SEQUENCE [LARGE SCALE GENOMIC DNA]</scope>
    <source>
        <strain evidence="15">ATCC BAA-1314 / JCM 13912 / FAM5</strain>
    </source>
</reference>
<dbReference type="GO" id="GO:0043022">
    <property type="term" value="F:ribosome binding"/>
    <property type="evidence" value="ECO:0007669"/>
    <property type="project" value="UniProtKB-UniRule"/>
</dbReference>
<dbReference type="Pfam" id="PF16326">
    <property type="entry name" value="ABC_tran_CTD"/>
    <property type="match status" value="1"/>
</dbReference>
<feature type="domain" description="ABC transporter" evidence="13">
    <location>
        <begin position="4"/>
        <end position="252"/>
    </location>
</feature>
<dbReference type="InterPro" id="IPR003439">
    <property type="entry name" value="ABC_transporter-like_ATP-bd"/>
</dbReference>
<dbReference type="STRING" id="1000565.METUNv1_02765"/>
<dbReference type="FunFam" id="3.40.50.300:FF:000011">
    <property type="entry name" value="Putative ABC transporter ATP-binding component"/>
    <property type="match status" value="1"/>
</dbReference>
<evidence type="ECO:0000259" key="13">
    <source>
        <dbReference type="PROSITE" id="PS50893"/>
    </source>
</evidence>
<dbReference type="InterPro" id="IPR017871">
    <property type="entry name" value="ABC_transporter-like_CS"/>
</dbReference>
<keyword evidence="9 12" id="KW-0234">DNA repair</keyword>
<dbReference type="GO" id="GO:0003677">
    <property type="term" value="F:DNA binding"/>
    <property type="evidence" value="ECO:0007669"/>
    <property type="project" value="UniProtKB-UniRule"/>
</dbReference>
<dbReference type="PANTHER" id="PTHR42855">
    <property type="entry name" value="ABC TRANSPORTER ATP-BINDING SUBUNIT"/>
    <property type="match status" value="1"/>
</dbReference>
<dbReference type="InterPro" id="IPR032781">
    <property type="entry name" value="ABC_tran_Xtn"/>
</dbReference>
<dbReference type="SMART" id="SM00382">
    <property type="entry name" value="AAA"/>
    <property type="match status" value="2"/>
</dbReference>
<accession>F5REP0</accession>
<evidence type="ECO:0000256" key="11">
    <source>
        <dbReference type="ARBA" id="ARBA00061478"/>
    </source>
</evidence>
<comment type="function">
    <text evidence="12">Probably plays a role in ribosome assembly or function. May be involved in resolution of branched DNA intermediates that result from template switching in postreplication gaps. Binds DNA and has ATPase activity.</text>
</comment>
<dbReference type="InterPro" id="IPR032524">
    <property type="entry name" value="ABC_tran_C"/>
</dbReference>
<feature type="domain" description="ABC transporter" evidence="13">
    <location>
        <begin position="319"/>
        <end position="537"/>
    </location>
</feature>
<dbReference type="PROSITE" id="PS00211">
    <property type="entry name" value="ABC_TRANSPORTER_1"/>
    <property type="match status" value="2"/>
</dbReference>
<evidence type="ECO:0000256" key="9">
    <source>
        <dbReference type="ARBA" id="ARBA00023204"/>
    </source>
</evidence>
<dbReference type="Gene3D" id="1.10.287.380">
    <property type="entry name" value="Valyl-tRNA synthetase, C-terminal domain"/>
    <property type="match status" value="1"/>
</dbReference>
<dbReference type="FunFam" id="3.40.50.300:FF:000309">
    <property type="entry name" value="ABC transporter ATP-binding protein"/>
    <property type="match status" value="1"/>
</dbReference>
<dbReference type="InterPro" id="IPR051309">
    <property type="entry name" value="ABCF_ATPase"/>
</dbReference>
<dbReference type="HAMAP" id="MF_00848">
    <property type="entry name" value="Uup"/>
    <property type="match status" value="1"/>
</dbReference>
<keyword evidence="1" id="KW-1003">Cell membrane</keyword>
<feature type="binding site" evidence="12">
    <location>
        <begin position="36"/>
        <end position="43"/>
    </location>
    <ligand>
        <name>ATP</name>
        <dbReference type="ChEBI" id="CHEBI:30616"/>
        <label>1</label>
    </ligand>
</feature>
<dbReference type="EC" id="3.6.1.-" evidence="12"/>
<protein>
    <recommendedName>
        <fullName evidence="12">ATP-binding protein Uup</fullName>
        <ecNumber evidence="12">3.6.1.-</ecNumber>
    </recommendedName>
</protein>
<keyword evidence="2 12" id="KW-0963">Cytoplasm</keyword>
<dbReference type="InterPro" id="IPR003593">
    <property type="entry name" value="AAA+_ATPase"/>
</dbReference>
<sequence length="634" mass="69771">MPLITLDNACLAFGDLPLLDHAVLVVEPGERLALIGRNGTGKSSLLKILAGDARLDDGTAWRQPGIRIAYVAQEPQFAPGARVFDAIAEGLGELSQLLIDYHDVAEAVAHGDEGKLDRMAELQDALEHHQAWRFEQRIEQALVKLNLPGDATVESLSGGMLKRVALARALVSEPDMLLLDEPTNHLDLDGIAWLETLLNDFRGASLVITHDRRFLDSFATRIIELDRGVLRSYPGRYAEYVARKVDELAAEALESARADKLLAQEEVWIRKGVEARRTRAQFRVKRLDELRAQREARRDQMGRAKLELDRGEASGQLVAELEGVSKRYGERPIVRDFSTRIVRGDKVGLIGPNGAGKTTLLKLILGQLEPDEGRVRTGSRIQVAYFDQFRAQLDESATLAEVISPGSDFVEIGGKRIHVIGYLGDFLFPPQRARAKVESLSGGERNRLLLARLFARPANVLVLDEPTNDLDMETLDLLEQLLQDYDGTVLLVSHDRAFLDAVVTQTIAYEGEGRWREYVGGYSDWVAQRATAPAVPANVTANAATKPAAAVPVVKADKPAAAQKTKLSFKEQKELDALPDRIATLEAEQGTLTDRLSGGTVSGQDAAKLSTRLGELAAEIDAAMLRWEELESRR</sequence>
<evidence type="ECO:0000256" key="8">
    <source>
        <dbReference type="ARBA" id="ARBA00023125"/>
    </source>
</evidence>
<keyword evidence="8 12" id="KW-0238">DNA-binding</keyword>
<dbReference type="Proteomes" id="UP000005019">
    <property type="component" value="Unassembled WGS sequence"/>
</dbReference>
<feature type="binding site" evidence="12">
    <location>
        <begin position="351"/>
        <end position="358"/>
    </location>
    <ligand>
        <name>ATP</name>
        <dbReference type="ChEBI" id="CHEBI:30616"/>
        <label>2</label>
    </ligand>
</feature>
<comment type="caution">
    <text evidence="14">The sequence shown here is derived from an EMBL/GenBank/DDBJ whole genome shotgun (WGS) entry which is preliminary data.</text>
</comment>
<evidence type="ECO:0000256" key="10">
    <source>
        <dbReference type="ARBA" id="ARBA00049360"/>
    </source>
</evidence>
<keyword evidence="3 12" id="KW-0677">Repeat</keyword>
<dbReference type="GO" id="GO:0016887">
    <property type="term" value="F:ATP hydrolysis activity"/>
    <property type="evidence" value="ECO:0007669"/>
    <property type="project" value="UniProtKB-UniRule"/>
</dbReference>
<evidence type="ECO:0000256" key="12">
    <source>
        <dbReference type="HAMAP-Rule" id="MF_00848"/>
    </source>
</evidence>
<keyword evidence="5 12" id="KW-0227">DNA damage</keyword>
<dbReference type="GO" id="GO:0005524">
    <property type="term" value="F:ATP binding"/>
    <property type="evidence" value="ECO:0007669"/>
    <property type="project" value="UniProtKB-UniRule"/>
</dbReference>
<dbReference type="InterPro" id="IPR027417">
    <property type="entry name" value="P-loop_NTPase"/>
</dbReference>
<dbReference type="GO" id="GO:0006281">
    <property type="term" value="P:DNA repair"/>
    <property type="evidence" value="ECO:0007669"/>
    <property type="project" value="UniProtKB-KW"/>
</dbReference>
<dbReference type="EMBL" id="AFHG01000052">
    <property type="protein sequence ID" value="EGK71371.1"/>
    <property type="molecule type" value="Genomic_DNA"/>
</dbReference>
<dbReference type="InterPro" id="IPR043686">
    <property type="entry name" value="Uup"/>
</dbReference>
<organism evidence="14 15">
    <name type="scientific">Methyloversatilis universalis (strain ATCC BAA-1314 / DSM 25237 / JCM 13912 / CCUG 52030 / FAM5)</name>
    <dbReference type="NCBI Taxonomy" id="1000565"/>
    <lineage>
        <taxon>Bacteria</taxon>
        <taxon>Pseudomonadati</taxon>
        <taxon>Pseudomonadota</taxon>
        <taxon>Betaproteobacteria</taxon>
        <taxon>Nitrosomonadales</taxon>
        <taxon>Sterolibacteriaceae</taxon>
        <taxon>Methyloversatilis</taxon>
    </lineage>
</organism>
<dbReference type="SUPFAM" id="SSF52540">
    <property type="entry name" value="P-loop containing nucleoside triphosphate hydrolases"/>
    <property type="match status" value="2"/>
</dbReference>
<evidence type="ECO:0000313" key="15">
    <source>
        <dbReference type="Proteomes" id="UP000005019"/>
    </source>
</evidence>
<evidence type="ECO:0000256" key="1">
    <source>
        <dbReference type="ARBA" id="ARBA00022475"/>
    </source>
</evidence>
<comment type="catalytic activity">
    <reaction evidence="10 12">
        <text>ATP + H2O = ADP + phosphate + H(+)</text>
        <dbReference type="Rhea" id="RHEA:13065"/>
        <dbReference type="ChEBI" id="CHEBI:15377"/>
        <dbReference type="ChEBI" id="CHEBI:15378"/>
        <dbReference type="ChEBI" id="CHEBI:30616"/>
        <dbReference type="ChEBI" id="CHEBI:43474"/>
        <dbReference type="ChEBI" id="CHEBI:456216"/>
    </reaction>
</comment>
<keyword evidence="15" id="KW-1185">Reference proteome</keyword>
<dbReference type="Pfam" id="PF00005">
    <property type="entry name" value="ABC_tran"/>
    <property type="match status" value="2"/>
</dbReference>
<dbReference type="AlphaFoldDB" id="F5REP0"/>
<evidence type="ECO:0000256" key="6">
    <source>
        <dbReference type="ARBA" id="ARBA00022801"/>
    </source>
</evidence>
<dbReference type="eggNOG" id="COG0488">
    <property type="taxonomic scope" value="Bacteria"/>
</dbReference>
<dbReference type="PANTHER" id="PTHR42855:SF1">
    <property type="entry name" value="ABC TRANSPORTER DOMAIN-CONTAINING PROTEIN"/>
    <property type="match status" value="1"/>
</dbReference>
<name>F5REP0_METUF</name>
<evidence type="ECO:0000256" key="2">
    <source>
        <dbReference type="ARBA" id="ARBA00022490"/>
    </source>
</evidence>
<dbReference type="Gene3D" id="3.40.50.300">
    <property type="entry name" value="P-loop containing nucleotide triphosphate hydrolases"/>
    <property type="match status" value="2"/>
</dbReference>
<keyword evidence="7 12" id="KW-0067">ATP-binding</keyword>
<evidence type="ECO:0000256" key="7">
    <source>
        <dbReference type="ARBA" id="ARBA00022840"/>
    </source>
</evidence>
<comment type="subcellular location">
    <subcellularLocation>
        <location evidence="12">Cytoplasm</location>
    </subcellularLocation>
    <text evidence="12">Associates with ribosomes.</text>
</comment>